<accession>A0A316HDC6</accession>
<comment type="caution">
    <text evidence="1">The sequence shown here is derived from an EMBL/GenBank/DDBJ whole genome shotgun (WGS) entry which is preliminary data.</text>
</comment>
<reference evidence="1 2" key="1">
    <citation type="submission" date="2018-05" db="EMBL/GenBank/DDBJ databases">
        <title>Genomic Encyclopedia of Archaeal and Bacterial Type Strains, Phase II (KMG-II): from individual species to whole genera.</title>
        <authorList>
            <person name="Goeker M."/>
        </authorList>
    </citation>
    <scope>NUCLEOTIDE SEQUENCE [LARGE SCALE GENOMIC DNA]</scope>
    <source>
        <strain evidence="1 2">DSM 19975</strain>
    </source>
</reference>
<gene>
    <name evidence="1" type="ORF">LX99_02370</name>
</gene>
<protein>
    <submittedName>
        <fullName evidence="1">Uncharacterized protein</fullName>
    </submittedName>
</protein>
<dbReference type="EMBL" id="QGHA01000003">
    <property type="protein sequence ID" value="PWK78526.1"/>
    <property type="molecule type" value="Genomic_DNA"/>
</dbReference>
<sequence>MVQNKKYCCNSFLVEVSLPNTTAPNIRIVGFKPRPGWEQDKLYLNFFFTMGYKEFSLDLPNIRFDFCPFCGTTLREFYKLKDYCNEFEGETFTIPFV</sequence>
<evidence type="ECO:0000313" key="1">
    <source>
        <dbReference type="EMBL" id="PWK78526.1"/>
    </source>
</evidence>
<proteinExistence type="predicted"/>
<organism evidence="1 2">
    <name type="scientific">Mucilaginibacter oryzae</name>
    <dbReference type="NCBI Taxonomy" id="468058"/>
    <lineage>
        <taxon>Bacteria</taxon>
        <taxon>Pseudomonadati</taxon>
        <taxon>Bacteroidota</taxon>
        <taxon>Sphingobacteriia</taxon>
        <taxon>Sphingobacteriales</taxon>
        <taxon>Sphingobacteriaceae</taxon>
        <taxon>Mucilaginibacter</taxon>
    </lineage>
</organism>
<name>A0A316HDC6_9SPHI</name>
<dbReference type="AlphaFoldDB" id="A0A316HDC6"/>
<evidence type="ECO:0000313" key="2">
    <source>
        <dbReference type="Proteomes" id="UP000245678"/>
    </source>
</evidence>
<dbReference type="Proteomes" id="UP000245678">
    <property type="component" value="Unassembled WGS sequence"/>
</dbReference>
<keyword evidence="2" id="KW-1185">Reference proteome</keyword>